<evidence type="ECO:0000313" key="5">
    <source>
        <dbReference type="EMBL" id="MBO1865910.1"/>
    </source>
</evidence>
<dbReference type="PANTHER" id="PTHR35372:SF2">
    <property type="entry name" value="SF3 HELICASE DOMAIN-CONTAINING PROTEIN"/>
    <property type="match status" value="1"/>
</dbReference>
<dbReference type="InterPro" id="IPR006500">
    <property type="entry name" value="Helicase_put_C_phage/plasmid"/>
</dbReference>
<dbReference type="EMBL" id="JAGEMI010000001">
    <property type="protein sequence ID" value="MBO1865910.1"/>
    <property type="molecule type" value="Genomic_DNA"/>
</dbReference>
<dbReference type="Pfam" id="PF08706">
    <property type="entry name" value="D5_N"/>
    <property type="match status" value="1"/>
</dbReference>
<dbReference type="InterPro" id="IPR045455">
    <property type="entry name" value="NrS-1_pol-like_helicase"/>
</dbReference>
<evidence type="ECO:0000313" key="7">
    <source>
        <dbReference type="Proteomes" id="UP000664702"/>
    </source>
</evidence>
<dbReference type="GO" id="GO:0005524">
    <property type="term" value="F:ATP binding"/>
    <property type="evidence" value="ECO:0007669"/>
    <property type="project" value="UniProtKB-KW"/>
</dbReference>
<dbReference type="KEGG" id="bban:J4G43_033010"/>
<organism evidence="5">
    <name type="scientific">Bradyrhizobium barranii subsp. barranii</name>
    <dbReference type="NCBI Taxonomy" id="2823807"/>
    <lineage>
        <taxon>Bacteria</taxon>
        <taxon>Pseudomonadati</taxon>
        <taxon>Pseudomonadota</taxon>
        <taxon>Alphaproteobacteria</taxon>
        <taxon>Hyphomicrobiales</taxon>
        <taxon>Nitrobacteraceae</taxon>
        <taxon>Bradyrhizobium</taxon>
        <taxon>Bradyrhizobium barranii</taxon>
    </lineage>
</organism>
<name>A0A939MDR1_9BRAD</name>
<evidence type="ECO:0000313" key="6">
    <source>
        <dbReference type="EMBL" id="UEM09514.1"/>
    </source>
</evidence>
<dbReference type="InterPro" id="IPR027417">
    <property type="entry name" value="P-loop_NTPase"/>
</dbReference>
<dbReference type="AlphaFoldDB" id="A0A939MDR1"/>
<dbReference type="Gene3D" id="3.40.50.300">
    <property type="entry name" value="P-loop containing nucleotide triphosphate hydrolases"/>
    <property type="match status" value="1"/>
</dbReference>
<dbReference type="InterPro" id="IPR014015">
    <property type="entry name" value="Helicase_SF3_DNA-vir"/>
</dbReference>
<keyword evidence="3" id="KW-0067">ATP-binding</keyword>
<dbReference type="SMART" id="SM00885">
    <property type="entry name" value="D5_N"/>
    <property type="match status" value="1"/>
</dbReference>
<proteinExistence type="predicted"/>
<reference evidence="5" key="1">
    <citation type="submission" date="2021-03" db="EMBL/GenBank/DDBJ databases">
        <title>Whole Genome Sequence of Bradyrhizobium sp. Strain 144S4.</title>
        <authorList>
            <person name="Bromfield E.S.P."/>
            <person name="Cloutier S."/>
        </authorList>
    </citation>
    <scope>NUCLEOTIDE SEQUENCE [LARGE SCALE GENOMIC DNA]</scope>
    <source>
        <strain evidence="5">144S4</strain>
    </source>
</reference>
<dbReference type="NCBIfam" id="NF011296">
    <property type="entry name" value="PRK14709.1"/>
    <property type="match status" value="1"/>
</dbReference>
<evidence type="ECO:0000259" key="4">
    <source>
        <dbReference type="PROSITE" id="PS51206"/>
    </source>
</evidence>
<keyword evidence="1" id="KW-0547">Nucleotide-binding</keyword>
<evidence type="ECO:0000256" key="2">
    <source>
        <dbReference type="ARBA" id="ARBA00022801"/>
    </source>
</evidence>
<dbReference type="PROSITE" id="PS51206">
    <property type="entry name" value="SF3_HELICASE_1"/>
    <property type="match status" value="1"/>
</dbReference>
<accession>A0A939MDR1</accession>
<reference evidence="6 7" key="2">
    <citation type="journal article" date="2022" name="Int. J. Syst. Evol. Microbiol.">
        <title>Strains of Bradyrhizobium barranii sp. nov. associated with legumes native to Canada are symbionts of soybeans and belong to different subspecies (subsp. barranii subsp. nov. and subsp. apii subsp. nov.) and symbiovars (sv. glycinearum and sv. septentrionale).</title>
        <authorList>
            <person name="Bromfield E.S.P."/>
            <person name="Cloutier S."/>
            <person name="Wasai-Hara S."/>
            <person name="Minamisawa K."/>
        </authorList>
    </citation>
    <scope>NUCLEOTIDE SEQUENCE [LARGE SCALE GENOMIC DNA]</scope>
    <source>
        <strain evidence="6 7">144S4</strain>
    </source>
</reference>
<keyword evidence="2" id="KW-0378">Hydrolase</keyword>
<dbReference type="GeneID" id="64070726"/>
<dbReference type="InterPro" id="IPR014818">
    <property type="entry name" value="Phage/plasmid_primase_P4_C"/>
</dbReference>
<dbReference type="RefSeq" id="WP_014494383.1">
    <property type="nucleotide sequence ID" value="NZ_CP086136.1"/>
</dbReference>
<dbReference type="SUPFAM" id="SSF52540">
    <property type="entry name" value="P-loop containing nucleoside triphosphate hydrolases"/>
    <property type="match status" value="1"/>
</dbReference>
<dbReference type="PANTHER" id="PTHR35372">
    <property type="entry name" value="ATP BINDING PROTEIN-RELATED"/>
    <property type="match status" value="1"/>
</dbReference>
<dbReference type="NCBIfam" id="TIGR01613">
    <property type="entry name" value="primase_Cterm"/>
    <property type="match status" value="1"/>
</dbReference>
<dbReference type="Pfam" id="PF19263">
    <property type="entry name" value="DUF5906"/>
    <property type="match status" value="1"/>
</dbReference>
<evidence type="ECO:0000256" key="1">
    <source>
        <dbReference type="ARBA" id="ARBA00022741"/>
    </source>
</evidence>
<dbReference type="EMBL" id="CP086136">
    <property type="protein sequence ID" value="UEM09514.1"/>
    <property type="molecule type" value="Genomic_DNA"/>
</dbReference>
<feature type="domain" description="SF3 helicase" evidence="4">
    <location>
        <begin position="183"/>
        <end position="342"/>
    </location>
</feature>
<evidence type="ECO:0000256" key="3">
    <source>
        <dbReference type="ARBA" id="ARBA00022840"/>
    </source>
</evidence>
<dbReference type="Proteomes" id="UP000664702">
    <property type="component" value="Chromosome"/>
</dbReference>
<protein>
    <submittedName>
        <fullName evidence="6">Phage/plasmid primase, P4 family</fullName>
    </submittedName>
</protein>
<gene>
    <name evidence="6" type="ORF">J4G43_033010</name>
    <name evidence="5" type="ORF">J4G43_34965</name>
</gene>
<dbReference type="GO" id="GO:0016787">
    <property type="term" value="F:hydrolase activity"/>
    <property type="evidence" value="ECO:0007669"/>
    <property type="project" value="UniProtKB-KW"/>
</dbReference>
<sequence>MHSTAISNDNVINAGFGANDNRREPDAGVQPTEDAVAKVFANSYRNQLRYCHTAGAWFEWTGSHWCKDETGIASHYARVMAREMSKTCTSAKVLASIRKRSFASGVENFAKNEPMLARSYRAWDIDPFLLGTPDGTVDLRTGKLRAADPADCITKVTSIAPSDRADCPRWLAFLDQATGGDREMIRFLQQWCGYSLTGDTREHALVFAYGPGGNGKSVFLNTVSHIMLDYATTSSMDTFVESRGDRHPTDLAMLRGARLVTASETEAGKNWAESRIKSLTGGDPITARFMRQNFFTFMPLFKLCIVGNHQPRLQNVDDAARRRFNIIPFIQKPEKPDRQLESKLRDEASGILRWMIDGCLDWQQNGLVRPTSIVEATEAYFAEQDVFGQWLRDMCRVDDGSRSLSEFQADLFESWTKYAEAAGEKPGSRIALGKALENRGFAKKSTKRGVMHFGVQLTKAERENHHDSQGNE</sequence>
<dbReference type="InterPro" id="IPR051620">
    <property type="entry name" value="ORF904-like_C"/>
</dbReference>